<accession>A0AAP4FB70</accession>
<comment type="caution">
    <text evidence="1">The sequence shown here is derived from an EMBL/GenBank/DDBJ whole genome shotgun (WGS) entry which is preliminary data.</text>
</comment>
<dbReference type="Proteomes" id="UP001226160">
    <property type="component" value="Unassembled WGS sequence"/>
</dbReference>
<dbReference type="AlphaFoldDB" id="A0AAP4FB70"/>
<name>A0AAP4FB70_9CORY</name>
<organism evidence="1 2">
    <name type="scientific">Corynebacterium propinquum</name>
    <dbReference type="NCBI Taxonomy" id="43769"/>
    <lineage>
        <taxon>Bacteria</taxon>
        <taxon>Bacillati</taxon>
        <taxon>Actinomycetota</taxon>
        <taxon>Actinomycetes</taxon>
        <taxon>Mycobacteriales</taxon>
        <taxon>Corynebacteriaceae</taxon>
        <taxon>Corynebacterium</taxon>
    </lineage>
</organism>
<gene>
    <name evidence="1" type="ORF">QPX54_07605</name>
</gene>
<dbReference type="EMBL" id="JASNVP010000006">
    <property type="protein sequence ID" value="MDK4326366.1"/>
    <property type="molecule type" value="Genomic_DNA"/>
</dbReference>
<evidence type="ECO:0000313" key="1">
    <source>
        <dbReference type="EMBL" id="MDK4326366.1"/>
    </source>
</evidence>
<sequence length="52" mass="5515">MIDSAGLPAMPHARPLPTVLKLFTTADAVGMVSPVDFENYIGLTTSRKEIAA</sequence>
<protein>
    <submittedName>
        <fullName evidence="1">Uncharacterized protein</fullName>
    </submittedName>
</protein>
<evidence type="ECO:0000313" key="2">
    <source>
        <dbReference type="Proteomes" id="UP001226160"/>
    </source>
</evidence>
<proteinExistence type="predicted"/>
<reference evidence="1" key="1">
    <citation type="submission" date="2023-05" db="EMBL/GenBank/DDBJ databases">
        <title>Metabolic capabilities are highly conserved among human nasal-associated Corynebacterium species in pangenomic analyses.</title>
        <authorList>
            <person name="Tran T.H."/>
            <person name="Roberts A.Q."/>
            <person name="Escapa I.F."/>
            <person name="Gao W."/>
            <person name="Conlan S."/>
            <person name="Kong H."/>
            <person name="Segre J.A."/>
            <person name="Kelly M.S."/>
            <person name="Lemon K.P."/>
        </authorList>
    </citation>
    <scope>NUCLEOTIDE SEQUENCE</scope>
    <source>
        <strain evidence="1">KPL2654</strain>
    </source>
</reference>